<dbReference type="EMBL" id="JABSTQ010010571">
    <property type="protein sequence ID" value="KAG0419843.1"/>
    <property type="molecule type" value="Genomic_DNA"/>
</dbReference>
<keyword evidence="2" id="KW-1185">Reference proteome</keyword>
<accession>A0AC60PIE9</accession>
<dbReference type="Proteomes" id="UP000805193">
    <property type="component" value="Unassembled WGS sequence"/>
</dbReference>
<evidence type="ECO:0000313" key="1">
    <source>
        <dbReference type="EMBL" id="KAG0419843.1"/>
    </source>
</evidence>
<reference evidence="1 2" key="1">
    <citation type="journal article" date="2020" name="Cell">
        <title>Large-Scale Comparative Analyses of Tick Genomes Elucidate Their Genetic Diversity and Vector Capacities.</title>
        <authorList>
            <consortium name="Tick Genome and Microbiome Consortium (TIGMIC)"/>
            <person name="Jia N."/>
            <person name="Wang J."/>
            <person name="Shi W."/>
            <person name="Du L."/>
            <person name="Sun Y."/>
            <person name="Zhan W."/>
            <person name="Jiang J.F."/>
            <person name="Wang Q."/>
            <person name="Zhang B."/>
            <person name="Ji P."/>
            <person name="Bell-Sakyi L."/>
            <person name="Cui X.M."/>
            <person name="Yuan T.T."/>
            <person name="Jiang B.G."/>
            <person name="Yang W.F."/>
            <person name="Lam T.T."/>
            <person name="Chang Q.C."/>
            <person name="Ding S.J."/>
            <person name="Wang X.J."/>
            <person name="Zhu J.G."/>
            <person name="Ruan X.D."/>
            <person name="Zhao L."/>
            <person name="Wei J.T."/>
            <person name="Ye R.Z."/>
            <person name="Que T.C."/>
            <person name="Du C.H."/>
            <person name="Zhou Y.H."/>
            <person name="Cheng J.X."/>
            <person name="Dai P.F."/>
            <person name="Guo W.B."/>
            <person name="Han X.H."/>
            <person name="Huang E.J."/>
            <person name="Li L.F."/>
            <person name="Wei W."/>
            <person name="Gao Y.C."/>
            <person name="Liu J.Z."/>
            <person name="Shao H.Z."/>
            <person name="Wang X."/>
            <person name="Wang C.C."/>
            <person name="Yang T.C."/>
            <person name="Huo Q.B."/>
            <person name="Li W."/>
            <person name="Chen H.Y."/>
            <person name="Chen S.E."/>
            <person name="Zhou L.G."/>
            <person name="Ni X.B."/>
            <person name="Tian J.H."/>
            <person name="Sheng Y."/>
            <person name="Liu T."/>
            <person name="Pan Y.S."/>
            <person name="Xia L.Y."/>
            <person name="Li J."/>
            <person name="Zhao F."/>
            <person name="Cao W.C."/>
        </authorList>
    </citation>
    <scope>NUCLEOTIDE SEQUENCE [LARGE SCALE GENOMIC DNA]</scope>
    <source>
        <strain evidence="1">Iper-2018</strain>
    </source>
</reference>
<sequence>MSRGEKHSNLMLLDAMHYLKTSWESVTSKTIENCFRKCGFQRSPEVEEPEPCVSGDTDPCMTEDDMDEELRSARTELAFSDFVLVDDDVPKCDPRTVADIVAKLQQGQVSGDEHDDDEDEPETPPGATFAQAIAALDVLQSYCDMKDNPAAEEGLRTLQKELSLPNCQGVRQQKLTDIFGK</sequence>
<gene>
    <name evidence="1" type="ORF">HPB47_003837</name>
</gene>
<comment type="caution">
    <text evidence="1">The sequence shown here is derived from an EMBL/GenBank/DDBJ whole genome shotgun (WGS) entry which is preliminary data.</text>
</comment>
<name>A0AC60PIE9_IXOPE</name>
<organism evidence="1 2">
    <name type="scientific">Ixodes persulcatus</name>
    <name type="common">Taiga tick</name>
    <dbReference type="NCBI Taxonomy" id="34615"/>
    <lineage>
        <taxon>Eukaryota</taxon>
        <taxon>Metazoa</taxon>
        <taxon>Ecdysozoa</taxon>
        <taxon>Arthropoda</taxon>
        <taxon>Chelicerata</taxon>
        <taxon>Arachnida</taxon>
        <taxon>Acari</taxon>
        <taxon>Parasitiformes</taxon>
        <taxon>Ixodida</taxon>
        <taxon>Ixodoidea</taxon>
        <taxon>Ixodidae</taxon>
        <taxon>Ixodinae</taxon>
        <taxon>Ixodes</taxon>
    </lineage>
</organism>
<proteinExistence type="predicted"/>
<protein>
    <submittedName>
        <fullName evidence="1">Uncharacterized protein</fullName>
    </submittedName>
</protein>
<evidence type="ECO:0000313" key="2">
    <source>
        <dbReference type="Proteomes" id="UP000805193"/>
    </source>
</evidence>